<feature type="region of interest" description="Disordered" evidence="1">
    <location>
        <begin position="74"/>
        <end position="170"/>
    </location>
</feature>
<proteinExistence type="predicted"/>
<feature type="compositionally biased region" description="Basic and acidic residues" evidence="1">
    <location>
        <begin position="74"/>
        <end position="90"/>
    </location>
</feature>
<gene>
    <name evidence="2" type="ORF">ECRA1380_LOCUS5277</name>
</gene>
<dbReference type="EMBL" id="HBIK01011291">
    <property type="protein sequence ID" value="CAE0380316.1"/>
    <property type="molecule type" value="Transcribed_RNA"/>
</dbReference>
<accession>A0A7S3NTK5</accession>
<evidence type="ECO:0000313" key="2">
    <source>
        <dbReference type="EMBL" id="CAE0380316.1"/>
    </source>
</evidence>
<protein>
    <submittedName>
        <fullName evidence="2">Uncharacterized protein</fullName>
    </submittedName>
</protein>
<sequence length="170" mass="19652">MIFTLCSILFSKFKVFASRNGPEILLPFNELISRGTVTLYIVFITIAFSPKVISLKLMQEKNKHQEIINQLYERELPEMPTMREDTETYNDRGQYQLPPDEEEEPKQRSTDPIEQKKEKIWEAIQKEVDEDDDADADADSDADGSDPDVDNEDSEESQESEEEGNEKKDP</sequence>
<reference evidence="2" key="1">
    <citation type="submission" date="2021-01" db="EMBL/GenBank/DDBJ databases">
        <authorList>
            <person name="Corre E."/>
            <person name="Pelletier E."/>
            <person name="Niang G."/>
            <person name="Scheremetjew M."/>
            <person name="Finn R."/>
            <person name="Kale V."/>
            <person name="Holt S."/>
            <person name="Cochrane G."/>
            <person name="Meng A."/>
            <person name="Brown T."/>
            <person name="Cohen L."/>
        </authorList>
    </citation>
    <scope>NUCLEOTIDE SEQUENCE</scope>
    <source>
        <strain evidence="2">CT5</strain>
    </source>
</reference>
<organism evidence="2">
    <name type="scientific">Euplotes crassus</name>
    <dbReference type="NCBI Taxonomy" id="5936"/>
    <lineage>
        <taxon>Eukaryota</taxon>
        <taxon>Sar</taxon>
        <taxon>Alveolata</taxon>
        <taxon>Ciliophora</taxon>
        <taxon>Intramacronucleata</taxon>
        <taxon>Spirotrichea</taxon>
        <taxon>Hypotrichia</taxon>
        <taxon>Euplotida</taxon>
        <taxon>Euplotidae</taxon>
        <taxon>Moneuplotes</taxon>
    </lineage>
</organism>
<name>A0A7S3NTK5_EUPCR</name>
<feature type="compositionally biased region" description="Acidic residues" evidence="1">
    <location>
        <begin position="128"/>
        <end position="164"/>
    </location>
</feature>
<feature type="compositionally biased region" description="Basic and acidic residues" evidence="1">
    <location>
        <begin position="105"/>
        <end position="127"/>
    </location>
</feature>
<dbReference type="AlphaFoldDB" id="A0A7S3NTK5"/>
<evidence type="ECO:0000256" key="1">
    <source>
        <dbReference type="SAM" id="MobiDB-lite"/>
    </source>
</evidence>